<dbReference type="EMBL" id="JACMSC010000012">
    <property type="protein sequence ID" value="KAG6497235.1"/>
    <property type="molecule type" value="Genomic_DNA"/>
</dbReference>
<dbReference type="Proteomes" id="UP000734854">
    <property type="component" value="Unassembled WGS sequence"/>
</dbReference>
<protein>
    <recommendedName>
        <fullName evidence="3">UBN2_2 domain-containing protein</fullName>
    </recommendedName>
</protein>
<keyword evidence="2" id="KW-1185">Reference proteome</keyword>
<dbReference type="Pfam" id="PF14223">
    <property type="entry name" value="Retrotran_gag_2"/>
    <property type="match status" value="1"/>
</dbReference>
<dbReference type="AlphaFoldDB" id="A0A8J5FYH6"/>
<evidence type="ECO:0000313" key="2">
    <source>
        <dbReference type="Proteomes" id="UP000734854"/>
    </source>
</evidence>
<accession>A0A8J5FYH6</accession>
<gene>
    <name evidence="1" type="ORF">ZIOFF_045128</name>
</gene>
<dbReference type="PANTHER" id="PTHR35317">
    <property type="entry name" value="OS04G0629600 PROTEIN"/>
    <property type="match status" value="1"/>
</dbReference>
<comment type="caution">
    <text evidence="1">The sequence shown here is derived from an EMBL/GenBank/DDBJ whole genome shotgun (WGS) entry which is preliminary data.</text>
</comment>
<name>A0A8J5FYH6_ZINOF</name>
<reference evidence="1 2" key="1">
    <citation type="submission" date="2020-08" db="EMBL/GenBank/DDBJ databases">
        <title>Plant Genome Project.</title>
        <authorList>
            <person name="Zhang R.-G."/>
        </authorList>
    </citation>
    <scope>NUCLEOTIDE SEQUENCE [LARGE SCALE GENOMIC DNA]</scope>
    <source>
        <tissue evidence="1">Rhizome</tissue>
    </source>
</reference>
<evidence type="ECO:0008006" key="3">
    <source>
        <dbReference type="Google" id="ProtNLM"/>
    </source>
</evidence>
<dbReference type="PANTHER" id="PTHR35317:SF8">
    <property type="entry name" value="CCHC-TYPE DOMAIN-CONTAINING PROTEIN"/>
    <property type="match status" value="1"/>
</dbReference>
<organism evidence="1 2">
    <name type="scientific">Zingiber officinale</name>
    <name type="common">Ginger</name>
    <name type="synonym">Amomum zingiber</name>
    <dbReference type="NCBI Taxonomy" id="94328"/>
    <lineage>
        <taxon>Eukaryota</taxon>
        <taxon>Viridiplantae</taxon>
        <taxon>Streptophyta</taxon>
        <taxon>Embryophyta</taxon>
        <taxon>Tracheophyta</taxon>
        <taxon>Spermatophyta</taxon>
        <taxon>Magnoliopsida</taxon>
        <taxon>Liliopsida</taxon>
        <taxon>Zingiberales</taxon>
        <taxon>Zingiberaceae</taxon>
        <taxon>Zingiber</taxon>
    </lineage>
</organism>
<sequence length="191" mass="22302">MMTFKPLAIILKENKLTGPNYIDWKRNLGIVLTAEGYKFVLLEICPNVPNSDSSEEEIEAHKKWVKAYEMTRCYILASMSNVLQHQHQDLPTAYDMMNNFKELFGHQSRAARHEVMRKLMTTTMSEGTPVRDHILKMMAYLNKIQILGVEIDGKTQVDIILQTLPRSFEQFRLNYNMNKREYTLAELLTEL</sequence>
<evidence type="ECO:0000313" key="1">
    <source>
        <dbReference type="EMBL" id="KAG6497235.1"/>
    </source>
</evidence>
<proteinExistence type="predicted"/>